<feature type="domain" description="Gfo/Idh/MocA-like oxidoreductase bacterial type C-terminal" evidence="2">
    <location>
        <begin position="204"/>
        <end position="258"/>
    </location>
</feature>
<dbReference type="Pfam" id="PF01408">
    <property type="entry name" value="GFO_IDH_MocA"/>
    <property type="match status" value="1"/>
</dbReference>
<feature type="non-terminal residue" evidence="3">
    <location>
        <position position="266"/>
    </location>
</feature>
<dbReference type="Gene3D" id="3.30.360.10">
    <property type="entry name" value="Dihydrodipicolinate Reductase, domain 2"/>
    <property type="match status" value="1"/>
</dbReference>
<dbReference type="InterPro" id="IPR036291">
    <property type="entry name" value="NAD(P)-bd_dom_sf"/>
</dbReference>
<protein>
    <submittedName>
        <fullName evidence="3">Oxidoreductase, N-terminal</fullName>
    </submittedName>
</protein>
<reference evidence="3" key="1">
    <citation type="submission" date="2018-06" db="EMBL/GenBank/DDBJ databases">
        <authorList>
            <person name="Zhirakovskaya E."/>
        </authorList>
    </citation>
    <scope>NUCLEOTIDE SEQUENCE</scope>
</reference>
<dbReference type="InterPro" id="IPR006311">
    <property type="entry name" value="TAT_signal"/>
</dbReference>
<dbReference type="InterPro" id="IPR043906">
    <property type="entry name" value="Gfo/Idh/MocA_OxRdtase_bact_C"/>
</dbReference>
<name>A0A3B1E7K4_9ZZZZ</name>
<dbReference type="SUPFAM" id="SSF55347">
    <property type="entry name" value="Glyceraldehyde-3-phosphate dehydrogenase-like, C-terminal domain"/>
    <property type="match status" value="1"/>
</dbReference>
<organism evidence="3">
    <name type="scientific">hydrothermal vent metagenome</name>
    <dbReference type="NCBI Taxonomy" id="652676"/>
    <lineage>
        <taxon>unclassified sequences</taxon>
        <taxon>metagenomes</taxon>
        <taxon>ecological metagenomes</taxon>
    </lineage>
</organism>
<dbReference type="InterPro" id="IPR050463">
    <property type="entry name" value="Gfo/Idh/MocA_oxidrdct_glycsds"/>
</dbReference>
<dbReference type="SUPFAM" id="SSF51735">
    <property type="entry name" value="NAD(P)-binding Rossmann-fold domains"/>
    <property type="match status" value="1"/>
</dbReference>
<dbReference type="PANTHER" id="PTHR43818:SF5">
    <property type="entry name" value="OXIDOREDUCTASE FAMILY PROTEIN"/>
    <property type="match status" value="1"/>
</dbReference>
<dbReference type="PANTHER" id="PTHR43818">
    <property type="entry name" value="BCDNA.GH03377"/>
    <property type="match status" value="1"/>
</dbReference>
<gene>
    <name evidence="3" type="ORF">MNBD_PLANCTO02-1058</name>
</gene>
<dbReference type="Gene3D" id="3.40.50.720">
    <property type="entry name" value="NAD(P)-binding Rossmann-like Domain"/>
    <property type="match status" value="1"/>
</dbReference>
<dbReference type="AlphaFoldDB" id="A0A3B1E7K4"/>
<accession>A0A3B1E7K4</accession>
<proteinExistence type="predicted"/>
<dbReference type="EMBL" id="UOGL01000364">
    <property type="protein sequence ID" value="VAX39747.1"/>
    <property type="molecule type" value="Genomic_DNA"/>
</dbReference>
<evidence type="ECO:0000259" key="1">
    <source>
        <dbReference type="Pfam" id="PF01408"/>
    </source>
</evidence>
<evidence type="ECO:0000313" key="3">
    <source>
        <dbReference type="EMBL" id="VAX39747.1"/>
    </source>
</evidence>
<dbReference type="Pfam" id="PF19051">
    <property type="entry name" value="GFO_IDH_MocA_C2"/>
    <property type="match status" value="1"/>
</dbReference>
<evidence type="ECO:0000259" key="2">
    <source>
        <dbReference type="Pfam" id="PF19051"/>
    </source>
</evidence>
<sequence>MTDSLNRRTFLGTSAVAAAGLSAVGQLVQANDKKALQTITVGVMGLSRGRALGGTFAKTPGVVIKYACDIDKNRAAAGAKYFNKINAGKTTPITELQQLLDDKEVDALVCAAPNHWHAPATILACNAGKHVYVEKPCSHNAAEGEMMVAAARKHHRCVQMGTQRRSAPTAMAAIKELHDGAIGRVFSARSFYHNARGTIGKGKLAKVPEHVNYDLWQGPAPRRPYVDNLVHYNWHWRWHWGNGELGNNGVHSLDLCRWGMQVDYPT</sequence>
<dbReference type="PROSITE" id="PS51318">
    <property type="entry name" value="TAT"/>
    <property type="match status" value="1"/>
</dbReference>
<feature type="domain" description="Gfo/Idh/MocA-like oxidoreductase N-terminal" evidence="1">
    <location>
        <begin position="40"/>
        <end position="161"/>
    </location>
</feature>
<dbReference type="InterPro" id="IPR000683">
    <property type="entry name" value="Gfo/Idh/MocA-like_OxRdtase_N"/>
</dbReference>
<dbReference type="GO" id="GO:0000166">
    <property type="term" value="F:nucleotide binding"/>
    <property type="evidence" value="ECO:0007669"/>
    <property type="project" value="InterPro"/>
</dbReference>